<evidence type="ECO:0000256" key="1">
    <source>
        <dbReference type="SAM" id="MobiDB-lite"/>
    </source>
</evidence>
<evidence type="ECO:0000313" key="2">
    <source>
        <dbReference type="EMBL" id="OKX80236.1"/>
    </source>
</evidence>
<proteinExistence type="predicted"/>
<organism evidence="2 3">
    <name type="scientific">Corynebacterium glutamicum</name>
    <name type="common">Brevibacterium saccharolyticum</name>
    <dbReference type="NCBI Taxonomy" id="1718"/>
    <lineage>
        <taxon>Bacteria</taxon>
        <taxon>Bacillati</taxon>
        <taxon>Actinomycetota</taxon>
        <taxon>Actinomycetes</taxon>
        <taxon>Mycobacteriales</taxon>
        <taxon>Corynebacteriaceae</taxon>
        <taxon>Corynebacterium</taxon>
    </lineage>
</organism>
<sequence length="133" mass="15636">MCQRICRVLKESLQTSREDINEKRSSSLITDEQLNRENDIWEKYERGSASAQKKPNPVKSERIARKRYWNAMCQYRGVPEEQQQRQGDIPIDPYVSDPITKEPRNIYRPTWKDSPLLLHHGIVLNEPKSVDGK</sequence>
<name>A0AB36IGA7_CORGT</name>
<reference evidence="2 3" key="1">
    <citation type="submission" date="2015-12" db="EMBL/GenBank/DDBJ databases">
        <title>Genome sequence of Corynebacterium AS 1.542.</title>
        <authorList>
            <person name="Yang J."/>
            <person name="Yang S."/>
        </authorList>
    </citation>
    <scope>NUCLEOTIDE SEQUENCE [LARGE SCALE GENOMIC DNA]</scope>
    <source>
        <strain evidence="2 3">AS 1.542</strain>
    </source>
</reference>
<dbReference type="EMBL" id="LOQT01000020">
    <property type="protein sequence ID" value="OKX80236.1"/>
    <property type="molecule type" value="Genomic_DNA"/>
</dbReference>
<gene>
    <name evidence="2" type="ORF">AUP69_09175</name>
</gene>
<feature type="region of interest" description="Disordered" evidence="1">
    <location>
        <begin position="79"/>
        <end position="100"/>
    </location>
</feature>
<protein>
    <submittedName>
        <fullName evidence="2">Uncharacterized protein</fullName>
    </submittedName>
</protein>
<accession>A0AB36IGA7</accession>
<evidence type="ECO:0000313" key="3">
    <source>
        <dbReference type="Proteomes" id="UP000186091"/>
    </source>
</evidence>
<dbReference type="Proteomes" id="UP000186091">
    <property type="component" value="Unassembled WGS sequence"/>
</dbReference>
<dbReference type="AlphaFoldDB" id="A0AB36IGA7"/>
<comment type="caution">
    <text evidence="2">The sequence shown here is derived from an EMBL/GenBank/DDBJ whole genome shotgun (WGS) entry which is preliminary data.</text>
</comment>